<dbReference type="EMBL" id="JBHLTC010000029">
    <property type="protein sequence ID" value="MFC0626819.1"/>
    <property type="molecule type" value="Genomic_DNA"/>
</dbReference>
<reference evidence="2 3" key="1">
    <citation type="submission" date="2024-09" db="EMBL/GenBank/DDBJ databases">
        <authorList>
            <person name="Sun Q."/>
            <person name="Mori K."/>
        </authorList>
    </citation>
    <scope>NUCLEOTIDE SEQUENCE [LARGE SCALE GENOMIC DNA]</scope>
    <source>
        <strain evidence="2 3">CGMCC 1.15906</strain>
    </source>
</reference>
<dbReference type="InterPro" id="IPR002575">
    <property type="entry name" value="Aminoglycoside_PTrfase"/>
</dbReference>
<accession>A0ABV6QQ98</accession>
<evidence type="ECO:0000259" key="1">
    <source>
        <dbReference type="Pfam" id="PF01636"/>
    </source>
</evidence>
<name>A0ABV6QQ98_9ACTN</name>
<protein>
    <submittedName>
        <fullName evidence="2">Phosphotransferase</fullName>
    </submittedName>
</protein>
<dbReference type="Gene3D" id="3.90.1200.10">
    <property type="match status" value="1"/>
</dbReference>
<evidence type="ECO:0000313" key="2">
    <source>
        <dbReference type="EMBL" id="MFC0626819.1"/>
    </source>
</evidence>
<dbReference type="Pfam" id="PF01636">
    <property type="entry name" value="APH"/>
    <property type="match status" value="1"/>
</dbReference>
<dbReference type="RefSeq" id="WP_380050841.1">
    <property type="nucleotide sequence ID" value="NZ_JBHLTC010000029.1"/>
</dbReference>
<dbReference type="InterPro" id="IPR011009">
    <property type="entry name" value="Kinase-like_dom_sf"/>
</dbReference>
<feature type="domain" description="Aminoglycoside phosphotransferase" evidence="1">
    <location>
        <begin position="23"/>
        <end position="242"/>
    </location>
</feature>
<dbReference type="SUPFAM" id="SSF56112">
    <property type="entry name" value="Protein kinase-like (PK-like)"/>
    <property type="match status" value="1"/>
</dbReference>
<evidence type="ECO:0000313" key="3">
    <source>
        <dbReference type="Proteomes" id="UP001589890"/>
    </source>
</evidence>
<keyword evidence="3" id="KW-1185">Reference proteome</keyword>
<sequence length="291" mass="30187">MDLATTRVLGELNAAHGTGYRLVRRLAGGLQSGAYEVAGPDGHAVLKWTDEPGWGNRVQRAAGLVREARAAGYPTPRWIACGTTSSGLPYHLQEYVDGRPLSSAAGLTMATAENLAQGIGKAAGLVTDEQYNWSSYVHGVVFDGLGGIWDTAAALDDRSTEILARFEAACAPYQDEDLPVNDLVHGDLNVSNIVETADGVTIVDVEAISGGTRAYDLIALAASAARDGAAPGVDEFLVEAALSAAGFGPTVVCAAAGFADLALFADSIEDAALPNIQRGAARILTLLDHPL</sequence>
<proteinExistence type="predicted"/>
<dbReference type="Proteomes" id="UP001589890">
    <property type="component" value="Unassembled WGS sequence"/>
</dbReference>
<comment type="caution">
    <text evidence="2">The sequence shown here is derived from an EMBL/GenBank/DDBJ whole genome shotgun (WGS) entry which is preliminary data.</text>
</comment>
<organism evidence="2 3">
    <name type="scientific">Kribbella deserti</name>
    <dbReference type="NCBI Taxonomy" id="1926257"/>
    <lineage>
        <taxon>Bacteria</taxon>
        <taxon>Bacillati</taxon>
        <taxon>Actinomycetota</taxon>
        <taxon>Actinomycetes</taxon>
        <taxon>Propionibacteriales</taxon>
        <taxon>Kribbellaceae</taxon>
        <taxon>Kribbella</taxon>
    </lineage>
</organism>
<gene>
    <name evidence="2" type="ORF">ACFFGN_22255</name>
</gene>